<reference evidence="2" key="1">
    <citation type="journal article" date="2013" name="Nat. Genet.">
        <title>The Capsella rubella genome and the genomic consequences of rapid mating system evolution.</title>
        <authorList>
            <person name="Slotte T."/>
            <person name="Hazzouri K.M."/>
            <person name="Agren J.A."/>
            <person name="Koenig D."/>
            <person name="Maumus F."/>
            <person name="Guo Y.L."/>
            <person name="Steige K."/>
            <person name="Platts A.E."/>
            <person name="Escobar J.S."/>
            <person name="Newman L.K."/>
            <person name="Wang W."/>
            <person name="Mandakova T."/>
            <person name="Vello E."/>
            <person name="Smith L.M."/>
            <person name="Henz S.R."/>
            <person name="Steffen J."/>
            <person name="Takuno S."/>
            <person name="Brandvain Y."/>
            <person name="Coop G."/>
            <person name="Andolfatto P."/>
            <person name="Hu T.T."/>
            <person name="Blanchette M."/>
            <person name="Clark R.M."/>
            <person name="Quesneville H."/>
            <person name="Nordborg M."/>
            <person name="Gaut B.S."/>
            <person name="Lysak M.A."/>
            <person name="Jenkins J."/>
            <person name="Grimwood J."/>
            <person name="Chapman J."/>
            <person name="Prochnik S."/>
            <person name="Shu S."/>
            <person name="Rokhsar D."/>
            <person name="Schmutz J."/>
            <person name="Weigel D."/>
            <person name="Wright S.I."/>
        </authorList>
    </citation>
    <scope>NUCLEOTIDE SEQUENCE [LARGE SCALE GENOMIC DNA]</scope>
    <source>
        <strain evidence="2">cv. Monte Gargano</strain>
    </source>
</reference>
<dbReference type="EMBL" id="KB870809">
    <property type="protein sequence ID" value="EOA24937.1"/>
    <property type="molecule type" value="Genomic_DNA"/>
</dbReference>
<name>R0FQU0_9BRAS</name>
<protein>
    <submittedName>
        <fullName evidence="1">Uncharacterized protein</fullName>
    </submittedName>
</protein>
<organism evidence="1 2">
    <name type="scientific">Capsella rubella</name>
    <dbReference type="NCBI Taxonomy" id="81985"/>
    <lineage>
        <taxon>Eukaryota</taxon>
        <taxon>Viridiplantae</taxon>
        <taxon>Streptophyta</taxon>
        <taxon>Embryophyta</taxon>
        <taxon>Tracheophyta</taxon>
        <taxon>Spermatophyta</taxon>
        <taxon>Magnoliopsida</taxon>
        <taxon>eudicotyledons</taxon>
        <taxon>Gunneridae</taxon>
        <taxon>Pentapetalae</taxon>
        <taxon>rosids</taxon>
        <taxon>malvids</taxon>
        <taxon>Brassicales</taxon>
        <taxon>Brassicaceae</taxon>
        <taxon>Camelineae</taxon>
        <taxon>Capsella</taxon>
    </lineage>
</organism>
<accession>R0FQU0</accession>
<evidence type="ECO:0000313" key="2">
    <source>
        <dbReference type="Proteomes" id="UP000029121"/>
    </source>
</evidence>
<proteinExistence type="predicted"/>
<evidence type="ECO:0000313" key="1">
    <source>
        <dbReference type="EMBL" id="EOA24937.1"/>
    </source>
</evidence>
<gene>
    <name evidence="1" type="ORF">CARUB_v10018228mg</name>
</gene>
<keyword evidence="2" id="KW-1185">Reference proteome</keyword>
<sequence>MDLSYNACLCPKHDVKHLLFPCLVSIHITFMTEELLDSNKRQYIKQSNSTFNFVFIPTLASLSLSGNTNRREKKRPADGERDRGVRTNLSSECGFRDLIPLSKSPSLLLSFISMLWNKMIYQWPYYTMEKIL</sequence>
<dbReference type="AlphaFoldDB" id="R0FQU0"/>
<dbReference type="Proteomes" id="UP000029121">
    <property type="component" value="Unassembled WGS sequence"/>
</dbReference>